<evidence type="ECO:0000259" key="9">
    <source>
        <dbReference type="Pfam" id="PF09764"/>
    </source>
</evidence>
<dbReference type="GO" id="GO:0005829">
    <property type="term" value="C:cytosol"/>
    <property type="evidence" value="ECO:0007669"/>
    <property type="project" value="TreeGrafter"/>
</dbReference>
<keyword evidence="5 8" id="KW-0378">Hydrolase</keyword>
<dbReference type="GO" id="GO:0070773">
    <property type="term" value="F:protein-N-terminal glutamine amidohydrolase activity"/>
    <property type="evidence" value="ECO:0007669"/>
    <property type="project" value="UniProtKB-UniRule"/>
</dbReference>
<evidence type="ECO:0000256" key="6">
    <source>
        <dbReference type="ARBA" id="ARBA00029677"/>
    </source>
</evidence>
<evidence type="ECO:0000313" key="10">
    <source>
        <dbReference type="EMBL" id="CDS09980.1"/>
    </source>
</evidence>
<comment type="similarity">
    <text evidence="1 8">Belongs to the NTAQ1 family.</text>
</comment>
<dbReference type="InterPro" id="IPR039733">
    <property type="entry name" value="NTAQ1"/>
</dbReference>
<dbReference type="GO" id="GO:0008418">
    <property type="term" value="F:protein-N-terminal asparagine amidohydrolase activity"/>
    <property type="evidence" value="ECO:0007669"/>
    <property type="project" value="UniProtKB-UniRule"/>
</dbReference>
<dbReference type="AlphaFoldDB" id="A0A077WRQ1"/>
<dbReference type="InterPro" id="IPR037132">
    <property type="entry name" value="N_Gln_amidohydro_ab_roll_sf"/>
</dbReference>
<protein>
    <recommendedName>
        <fullName evidence="4 8">Protein N-terminal glutamine amidohydrolase</fullName>
        <ecNumber evidence="3 8">3.5.1.122</ecNumber>
    </recommendedName>
    <alternativeName>
        <fullName evidence="6 8">Protein NH2-terminal glutamine deamidase</fullName>
    </alternativeName>
</protein>
<evidence type="ECO:0000256" key="2">
    <source>
        <dbReference type="ARBA" id="ARBA00011245"/>
    </source>
</evidence>
<organism evidence="10">
    <name type="scientific">Lichtheimia ramosa</name>
    <dbReference type="NCBI Taxonomy" id="688394"/>
    <lineage>
        <taxon>Eukaryota</taxon>
        <taxon>Fungi</taxon>
        <taxon>Fungi incertae sedis</taxon>
        <taxon>Mucoromycota</taxon>
        <taxon>Mucoromycotina</taxon>
        <taxon>Mucoromycetes</taxon>
        <taxon>Mucorales</taxon>
        <taxon>Lichtheimiaceae</taxon>
        <taxon>Lichtheimia</taxon>
    </lineage>
</organism>
<sequence length="136" mass="16010">MCPLKDYHVILYHNDDSDRAYIYDLDTALSFPCTAQEYAIKAFKPELQLKEEYQRNFRLIPAKDYLREFASDRSHMLIDGTYASPPPPYPPIETKDSKMNLYDYISMTSSQSKQQDLKYGVVINEAEFFHMVFRSK</sequence>
<dbReference type="EMBL" id="LK023335">
    <property type="protein sequence ID" value="CDS09980.1"/>
    <property type="molecule type" value="Genomic_DNA"/>
</dbReference>
<dbReference type="PANTHER" id="PTHR13035">
    <property type="entry name" value="PROTEIN N-TERMINAL GLUTAMINE AMIDOHYDROLASE"/>
    <property type="match status" value="1"/>
</dbReference>
<comment type="subunit">
    <text evidence="2 8">Monomer.</text>
</comment>
<comment type="catalytic activity">
    <reaction evidence="7 8">
        <text>N-terminal L-glutaminyl-[protein] + H2O = N-terminal L-glutamyl-[protein] + NH4(+)</text>
        <dbReference type="Rhea" id="RHEA:50680"/>
        <dbReference type="Rhea" id="RHEA-COMP:12668"/>
        <dbReference type="Rhea" id="RHEA-COMP:12777"/>
        <dbReference type="ChEBI" id="CHEBI:15377"/>
        <dbReference type="ChEBI" id="CHEBI:28938"/>
        <dbReference type="ChEBI" id="CHEBI:64721"/>
        <dbReference type="ChEBI" id="CHEBI:64722"/>
        <dbReference type="EC" id="3.5.1.122"/>
    </reaction>
</comment>
<reference evidence="10" key="1">
    <citation type="journal article" date="2014" name="Genome Announc.">
        <title>De novo whole-genome sequence and genome annotation of Lichtheimia ramosa.</title>
        <authorList>
            <person name="Linde J."/>
            <person name="Schwartze V."/>
            <person name="Binder U."/>
            <person name="Lass-Florl C."/>
            <person name="Voigt K."/>
            <person name="Horn F."/>
        </authorList>
    </citation>
    <scope>NUCLEOTIDE SEQUENCE</scope>
    <source>
        <strain evidence="10">JMRC FSU:6197</strain>
    </source>
</reference>
<dbReference type="OrthoDB" id="191192at2759"/>
<accession>A0A077WRQ1</accession>
<dbReference type="Pfam" id="PF09764">
    <property type="entry name" value="Nt_Gln_amidase"/>
    <property type="match status" value="1"/>
</dbReference>
<dbReference type="InterPro" id="IPR023128">
    <property type="entry name" value="Prot_N_Gln_amidohydro_ab_roll"/>
</dbReference>
<evidence type="ECO:0000256" key="7">
    <source>
        <dbReference type="ARBA" id="ARBA00048768"/>
    </source>
</evidence>
<name>A0A077WRQ1_9FUNG</name>
<dbReference type="PANTHER" id="PTHR13035:SF0">
    <property type="entry name" value="PROTEIN N-TERMINAL GLUTAMINE AMIDOHYDROLASE"/>
    <property type="match status" value="1"/>
</dbReference>
<dbReference type="Gene3D" id="3.10.620.10">
    <property type="entry name" value="Protein N-terminal glutamine amidohydrolase, alpha beta roll"/>
    <property type="match status" value="1"/>
</dbReference>
<evidence type="ECO:0000256" key="4">
    <source>
        <dbReference type="ARBA" id="ARBA00021247"/>
    </source>
</evidence>
<evidence type="ECO:0000256" key="8">
    <source>
        <dbReference type="RuleBase" id="RU367082"/>
    </source>
</evidence>
<evidence type="ECO:0000256" key="3">
    <source>
        <dbReference type="ARBA" id="ARBA00012718"/>
    </source>
</evidence>
<comment type="function">
    <text evidence="8">Mediates the side-chain deamidation of N-terminal glutamine residues to glutamate, an important step in N-end rule pathway of protein degradation. Conversion of the resulting N-terminal glutamine to glutamate renders the protein susceptible to arginylation, polyubiquitination and degradation as specified by the N-end rule. Does not act on substrates with internal or C-terminal glutamine and does not act on non-glutamine residues in any position.</text>
</comment>
<gene>
    <name evidence="10" type="ORF">LRAMOSA02657</name>
</gene>
<feature type="domain" description="Protein N-terminal glutamine amidohydrolase alpha beta roll" evidence="9">
    <location>
        <begin position="6"/>
        <end position="131"/>
    </location>
</feature>
<dbReference type="GO" id="GO:0005634">
    <property type="term" value="C:nucleus"/>
    <property type="evidence" value="ECO:0007669"/>
    <property type="project" value="TreeGrafter"/>
</dbReference>
<evidence type="ECO:0000256" key="5">
    <source>
        <dbReference type="ARBA" id="ARBA00022801"/>
    </source>
</evidence>
<proteinExistence type="inferred from homology"/>
<evidence type="ECO:0000256" key="1">
    <source>
        <dbReference type="ARBA" id="ARBA00008985"/>
    </source>
</evidence>
<dbReference type="EC" id="3.5.1.122" evidence="3 8"/>